<name>A0A6I6LEC2_9SPHN</name>
<gene>
    <name evidence="5" type="ORF">EUU25_08710</name>
</gene>
<feature type="domain" description="Amine oxidase" evidence="4">
    <location>
        <begin position="31"/>
        <end position="540"/>
    </location>
</feature>
<protein>
    <recommendedName>
        <fullName evidence="3">Pyridine nucleotide-disulfide oxidoreductase domain-containing protein 2</fullName>
    </recommendedName>
</protein>
<dbReference type="Proteomes" id="UP000428803">
    <property type="component" value="Chromosome"/>
</dbReference>
<dbReference type="AlphaFoldDB" id="A0A6I6LEC2"/>
<dbReference type="InterPro" id="IPR036188">
    <property type="entry name" value="FAD/NAD-bd_sf"/>
</dbReference>
<dbReference type="PANTHER" id="PTHR10668:SF103">
    <property type="entry name" value="PYRIDINE NUCLEOTIDE-DISULFIDE OXIDOREDUCTASE DOMAIN-CONTAINING PROTEIN 2"/>
    <property type="match status" value="1"/>
</dbReference>
<dbReference type="GO" id="GO:0016491">
    <property type="term" value="F:oxidoreductase activity"/>
    <property type="evidence" value="ECO:0007669"/>
    <property type="project" value="InterPro"/>
</dbReference>
<evidence type="ECO:0000259" key="4">
    <source>
        <dbReference type="Pfam" id="PF01593"/>
    </source>
</evidence>
<dbReference type="InterPro" id="IPR002937">
    <property type="entry name" value="Amino_oxidase"/>
</dbReference>
<evidence type="ECO:0000256" key="2">
    <source>
        <dbReference type="ARBA" id="ARBA00038825"/>
    </source>
</evidence>
<comment type="function">
    <text evidence="1">Probable oxidoreductase that may play a role as regulator of mitochondrial function.</text>
</comment>
<evidence type="ECO:0000313" key="6">
    <source>
        <dbReference type="Proteomes" id="UP000428803"/>
    </source>
</evidence>
<sequence length="545" mass="58413">MVTSFGSESRELLQQVMKTYDAIVVGGGHNGLTAAAYLASGGADVLVLERRAIVGGAAVTEEVMPECRVSFCSYIASMLTPAVVKELGLADHGLKMVPCDPALNVPTSNEGLVTLWSDPLRTAASLRPYSQKDAENFVVVEHRLKALARYLQPFFLKPPPTLSGSLVDRVGELASIVRQFWGISRDEVASMTKFLTGSLAEFLERHFESEETHRLFLANNVYGKHGGPYDPGSTLGLLFHLLGGGDQSIQGFSGHVIGGMGSVSDALANAAQGFGAEIITNAEVAQILIRDGRACGVELVDGRTFQSKTVVSNADPKRTFLGLVSSDCLDPEFRSDIAAIKMAGPSAKVNMVLCEPPAVTGMSPDATPQERAVFSVMGGMAAMQRCYDASKFGEVADELWIDCVVPSMVDPTLCPADRTMLTCFVQYVPYSLREGDWDTRREALGDQVVKQIGQVAPNVPASVIARTVITPLDLERTYGLTEGNIFHGDLNLGQLFFMRPHPDWSGYRTPLAGLYLCGAGTHPGGGVTGAPGRNAAQVILKDLRR</sequence>
<accession>A0A6I6LEC2</accession>
<dbReference type="KEGG" id="slaa:EUU25_08710"/>
<proteinExistence type="predicted"/>
<dbReference type="Gene3D" id="3.50.50.60">
    <property type="entry name" value="FAD/NAD(P)-binding domain"/>
    <property type="match status" value="2"/>
</dbReference>
<keyword evidence="6" id="KW-1185">Reference proteome</keyword>
<dbReference type="EMBL" id="CP035733">
    <property type="protein sequence ID" value="QGY80693.1"/>
    <property type="molecule type" value="Genomic_DNA"/>
</dbReference>
<evidence type="ECO:0000256" key="1">
    <source>
        <dbReference type="ARBA" id="ARBA00037217"/>
    </source>
</evidence>
<evidence type="ECO:0000256" key="3">
    <source>
        <dbReference type="ARBA" id="ARBA00040298"/>
    </source>
</evidence>
<reference evidence="6" key="1">
    <citation type="submission" date="2019-01" db="EMBL/GenBank/DDBJ databases">
        <title>Sphingorhabdus lacus sp.nov., isolated from an oligotrophic freshwater lake.</title>
        <authorList>
            <person name="Park M."/>
        </authorList>
    </citation>
    <scope>NUCLEOTIDE SEQUENCE [LARGE SCALE GENOMIC DNA]</scope>
    <source>
        <strain evidence="6">IMCC1753</strain>
    </source>
</reference>
<dbReference type="SUPFAM" id="SSF51905">
    <property type="entry name" value="FAD/NAD(P)-binding domain"/>
    <property type="match status" value="1"/>
</dbReference>
<comment type="subunit">
    <text evidence="2">Interacts with COX5B; this interaction may contribute to localize PYROXD2 to the inner face of the inner mitochondrial membrane.</text>
</comment>
<dbReference type="Pfam" id="PF01593">
    <property type="entry name" value="Amino_oxidase"/>
    <property type="match status" value="1"/>
</dbReference>
<evidence type="ECO:0000313" key="5">
    <source>
        <dbReference type="EMBL" id="QGY80693.1"/>
    </source>
</evidence>
<organism evidence="5 6">
    <name type="scientific">Sphingorhabdus lacus</name>
    <dbReference type="NCBI Taxonomy" id="392610"/>
    <lineage>
        <taxon>Bacteria</taxon>
        <taxon>Pseudomonadati</taxon>
        <taxon>Pseudomonadota</taxon>
        <taxon>Alphaproteobacteria</taxon>
        <taxon>Sphingomonadales</taxon>
        <taxon>Sphingomonadaceae</taxon>
        <taxon>Sphingorhabdus</taxon>
    </lineage>
</organism>
<dbReference type="PANTHER" id="PTHR10668">
    <property type="entry name" value="PHYTOENE DEHYDROGENASE"/>
    <property type="match status" value="1"/>
</dbReference>